<reference evidence="3 4" key="1">
    <citation type="submission" date="2018-09" db="EMBL/GenBank/DDBJ databases">
        <title>Genomic investigation of the strawberry pathogen Phytophthora fragariae indicates pathogenicity is determined by transcriptional variation in three key races.</title>
        <authorList>
            <person name="Adams T.M."/>
            <person name="Armitage A.D."/>
            <person name="Sobczyk M.K."/>
            <person name="Bates H.J."/>
            <person name="Dunwell J.M."/>
            <person name="Nellist C.F."/>
            <person name="Harrison R.J."/>
        </authorList>
    </citation>
    <scope>NUCLEOTIDE SEQUENCE [LARGE SCALE GENOMIC DNA]</scope>
    <source>
        <strain evidence="3 4">NOV-77</strain>
    </source>
</reference>
<evidence type="ECO:0000256" key="1">
    <source>
        <dbReference type="SAM" id="MobiDB-lite"/>
    </source>
</evidence>
<accession>A0A6G0PYH5</accession>
<protein>
    <submittedName>
        <fullName evidence="3">Uncharacterized protein</fullName>
    </submittedName>
</protein>
<feature type="region of interest" description="Disordered" evidence="1">
    <location>
        <begin position="31"/>
        <end position="69"/>
    </location>
</feature>
<sequence length="118" mass="12805">MARMVNIALSLLHCSPGPLTLASIVRTTKTSSSTRLRALPPQCRRGARPPQCRRGARPPAAVSARQKQSDEGVFATELEIPVNTPSPDCFCLLPGNDAAFKLASSSTVTLWYLTHFNR</sequence>
<comment type="caution">
    <text evidence="3">The sequence shown here is derived from an EMBL/GenBank/DDBJ whole genome shotgun (WGS) entry which is preliminary data.</text>
</comment>
<dbReference type="Proteomes" id="UP000486351">
    <property type="component" value="Unassembled WGS sequence"/>
</dbReference>
<dbReference type="AlphaFoldDB" id="A0A6G0PYH5"/>
<evidence type="ECO:0000313" key="4">
    <source>
        <dbReference type="Proteomes" id="UP000486351"/>
    </source>
</evidence>
<evidence type="ECO:0000313" key="3">
    <source>
        <dbReference type="EMBL" id="KAE9261311.1"/>
    </source>
</evidence>
<feature type="signal peptide" evidence="2">
    <location>
        <begin position="1"/>
        <end position="22"/>
    </location>
</feature>
<name>A0A6G0PYH5_9STRA</name>
<proteinExistence type="predicted"/>
<organism evidence="3 4">
    <name type="scientific">Phytophthora fragariae</name>
    <dbReference type="NCBI Taxonomy" id="53985"/>
    <lineage>
        <taxon>Eukaryota</taxon>
        <taxon>Sar</taxon>
        <taxon>Stramenopiles</taxon>
        <taxon>Oomycota</taxon>
        <taxon>Peronosporomycetes</taxon>
        <taxon>Peronosporales</taxon>
        <taxon>Peronosporaceae</taxon>
        <taxon>Phytophthora</taxon>
    </lineage>
</organism>
<gene>
    <name evidence="3" type="ORF">PF008_g32886</name>
</gene>
<keyword evidence="2" id="KW-0732">Signal</keyword>
<dbReference type="EMBL" id="QXFY01010340">
    <property type="protein sequence ID" value="KAE9261311.1"/>
    <property type="molecule type" value="Genomic_DNA"/>
</dbReference>
<feature type="chain" id="PRO_5026280967" evidence="2">
    <location>
        <begin position="23"/>
        <end position="118"/>
    </location>
</feature>
<evidence type="ECO:0000256" key="2">
    <source>
        <dbReference type="SAM" id="SignalP"/>
    </source>
</evidence>